<evidence type="ECO:0000256" key="5">
    <source>
        <dbReference type="ARBA" id="ARBA00049654"/>
    </source>
</evidence>
<dbReference type="GO" id="GO:0000463">
    <property type="term" value="P:maturation of LSU-rRNA from tricistronic rRNA transcript (SSU-rRNA, 5.8S rRNA, LSU-rRNA)"/>
    <property type="evidence" value="ECO:0007669"/>
    <property type="project" value="TreeGrafter"/>
</dbReference>
<dbReference type="CDD" id="cd23023">
    <property type="entry name" value="zf-HIT_BCD1"/>
    <property type="match status" value="1"/>
</dbReference>
<dbReference type="GO" id="GO:0070761">
    <property type="term" value="C:pre-snoRNP complex"/>
    <property type="evidence" value="ECO:0007669"/>
    <property type="project" value="TreeGrafter"/>
</dbReference>
<organism evidence="9 10">
    <name type="scientific">Panagrolaimus davidi</name>
    <dbReference type="NCBI Taxonomy" id="227884"/>
    <lineage>
        <taxon>Eukaryota</taxon>
        <taxon>Metazoa</taxon>
        <taxon>Ecdysozoa</taxon>
        <taxon>Nematoda</taxon>
        <taxon>Chromadorea</taxon>
        <taxon>Rhabditida</taxon>
        <taxon>Tylenchina</taxon>
        <taxon>Panagrolaimomorpha</taxon>
        <taxon>Panagrolaimoidea</taxon>
        <taxon>Panagrolaimidae</taxon>
        <taxon>Panagrolaimus</taxon>
    </lineage>
</organism>
<dbReference type="Pfam" id="PF25790">
    <property type="entry name" value="BCD1"/>
    <property type="match status" value="1"/>
</dbReference>
<dbReference type="GO" id="GO:0008270">
    <property type="term" value="F:zinc ion binding"/>
    <property type="evidence" value="ECO:0007669"/>
    <property type="project" value="UniProtKB-UniRule"/>
</dbReference>
<evidence type="ECO:0000313" key="9">
    <source>
        <dbReference type="Proteomes" id="UP000887578"/>
    </source>
</evidence>
<dbReference type="PROSITE" id="PS51083">
    <property type="entry name" value="ZF_HIT"/>
    <property type="match status" value="1"/>
</dbReference>
<dbReference type="PANTHER" id="PTHR13483">
    <property type="entry name" value="BOX C_D SNORNA PROTEIN 1-RELATED"/>
    <property type="match status" value="1"/>
</dbReference>
<keyword evidence="9" id="KW-1185">Reference proteome</keyword>
<feature type="region of interest" description="Disordered" evidence="7">
    <location>
        <begin position="1"/>
        <end position="20"/>
    </location>
</feature>
<feature type="region of interest" description="Disordered" evidence="7">
    <location>
        <begin position="391"/>
        <end position="461"/>
    </location>
</feature>
<dbReference type="InterPro" id="IPR007529">
    <property type="entry name" value="Znf_HIT"/>
</dbReference>
<evidence type="ECO:0000256" key="6">
    <source>
        <dbReference type="PROSITE-ProRule" id="PRU00453"/>
    </source>
</evidence>
<sequence length="510" mass="57048">MASVDTQHPPTIGPPPEKKLKSEIDCEQCGLVKSKYTCPKCSFRTCSLPCVKLHKEANNCDGQRKPFEVVKKLSQFDDNTSIKDQEYLNTLKSAVSGGIRSTNNVVKLAKPEAADLTTRKRSYPEQDESPVVKIEDSSFQSAQSDPNETFNSNMTVTTGHETSFADSTRSDEVEENEFLKKHGSGPSDPNTLSHIERYLISNAVRRRIFITINSPMEADGSRHEQHSDTIIWTCSLKFLREIPCKKEEEETNDSVIDDVGEEFVQVNGYTTSKYNEIIEYDCSAKSIPENLTVNTLIRQFVKPKEYGTVVSKKELDAEKMQPFWDAGLDGVFIFMKVPVGEKERYYMVDKSKSILDNLRNRYIIGHPKFIVILPNQFQQWQTLSEMEAQELHDERRVQNKVRHQNDGGNRGRGNFNRRNGGRGGGNHFGGNGGGFRGGRGGNRGRGFRGGHRGGGGGRNRELASRDLSDIFEPFSSPAVARISRPNYSSNSNDVALTGWASAVNSRSSNN</sequence>
<dbReference type="AlphaFoldDB" id="A0A914QQ98"/>
<dbReference type="InterPro" id="IPR051639">
    <property type="entry name" value="BCD1"/>
</dbReference>
<evidence type="ECO:0000256" key="3">
    <source>
        <dbReference type="ARBA" id="ARBA00022833"/>
    </source>
</evidence>
<dbReference type="WBParaSite" id="PDA_v2.g29551.t1">
    <property type="protein sequence ID" value="PDA_v2.g29551.t1"/>
    <property type="gene ID" value="PDA_v2.g29551"/>
</dbReference>
<evidence type="ECO:0000256" key="2">
    <source>
        <dbReference type="ARBA" id="ARBA00022771"/>
    </source>
</evidence>
<comment type="similarity">
    <text evidence="5">Belongs to the BCD1 family.</text>
</comment>
<evidence type="ECO:0000259" key="8">
    <source>
        <dbReference type="PROSITE" id="PS51083"/>
    </source>
</evidence>
<dbReference type="Proteomes" id="UP000887578">
    <property type="component" value="Unplaced"/>
</dbReference>
<evidence type="ECO:0000256" key="1">
    <source>
        <dbReference type="ARBA" id="ARBA00022723"/>
    </source>
</evidence>
<dbReference type="Gene3D" id="3.30.60.190">
    <property type="match status" value="1"/>
</dbReference>
<feature type="compositionally biased region" description="Gly residues" evidence="7">
    <location>
        <begin position="421"/>
        <end position="444"/>
    </location>
</feature>
<evidence type="ECO:0000256" key="7">
    <source>
        <dbReference type="SAM" id="MobiDB-lite"/>
    </source>
</evidence>
<comment type="function">
    <text evidence="4">Required for box C/D snoRNAs accumulation involved in snoRNA processing, snoRNA transport to the nucleolus and ribosome biogenesis.</text>
</comment>
<dbReference type="PANTHER" id="PTHR13483:SF11">
    <property type="entry name" value="ZINC FINGER HIT DOMAIN-CONTAINING PROTEIN 3"/>
    <property type="match status" value="1"/>
</dbReference>
<dbReference type="GO" id="GO:0048254">
    <property type="term" value="P:snoRNA localization"/>
    <property type="evidence" value="ECO:0007669"/>
    <property type="project" value="TreeGrafter"/>
</dbReference>
<evidence type="ECO:0000313" key="10">
    <source>
        <dbReference type="WBParaSite" id="PDA_v2.g29551.t1"/>
    </source>
</evidence>
<name>A0A914QQ98_9BILA</name>
<reference evidence="10" key="1">
    <citation type="submission" date="2022-11" db="UniProtKB">
        <authorList>
            <consortium name="WormBaseParasite"/>
        </authorList>
    </citation>
    <scope>IDENTIFICATION</scope>
</reference>
<proteinExistence type="inferred from homology"/>
<evidence type="ECO:0000256" key="4">
    <source>
        <dbReference type="ARBA" id="ARBA00049598"/>
    </source>
</evidence>
<dbReference type="GO" id="GO:0000492">
    <property type="term" value="P:box C/D snoRNP assembly"/>
    <property type="evidence" value="ECO:0007669"/>
    <property type="project" value="TreeGrafter"/>
</dbReference>
<feature type="domain" description="HIT-type" evidence="8">
    <location>
        <begin position="26"/>
        <end position="60"/>
    </location>
</feature>
<dbReference type="SUPFAM" id="SSF144232">
    <property type="entry name" value="HIT/MYND zinc finger-like"/>
    <property type="match status" value="1"/>
</dbReference>
<keyword evidence="3" id="KW-0862">Zinc</keyword>
<dbReference type="Pfam" id="PF04438">
    <property type="entry name" value="zf-HIT"/>
    <property type="match status" value="1"/>
</dbReference>
<dbReference type="InterPro" id="IPR057721">
    <property type="entry name" value="BCD1_alpha/beta"/>
</dbReference>
<keyword evidence="2 6" id="KW-0863">Zinc-finger</keyword>
<keyword evidence="1" id="KW-0479">Metal-binding</keyword>
<dbReference type="GO" id="GO:0005634">
    <property type="term" value="C:nucleus"/>
    <property type="evidence" value="ECO:0007669"/>
    <property type="project" value="TreeGrafter"/>
</dbReference>
<protein>
    <submittedName>
        <fullName evidence="10">HIT-type domain-containing protein</fullName>
    </submittedName>
</protein>
<accession>A0A914QQ98</accession>